<reference evidence="1 2" key="1">
    <citation type="submission" date="2011-09" db="EMBL/GenBank/DDBJ databases">
        <title>Complete Genome Sequence of Bacillus cereus Bacteriophage B5S.</title>
        <authorList>
            <person name="Lee J.-H."/>
            <person name="Shin H."/>
            <person name="Son B."/>
            <person name="Ryu S."/>
        </authorList>
    </citation>
    <scope>NUCLEOTIDE SEQUENCE [LARGE SCALE GENOMIC DNA]</scope>
</reference>
<gene>
    <name evidence="1" type="ORF">B5S_0184</name>
</gene>
<organism evidence="1 2">
    <name type="scientific">Bacillus phage B5S</name>
    <dbReference type="NCBI Taxonomy" id="1126949"/>
    <lineage>
        <taxon>Viruses</taxon>
        <taxon>Duplodnaviria</taxon>
        <taxon>Heunggongvirae</taxon>
        <taxon>Uroviricota</taxon>
        <taxon>Caudoviricetes</taxon>
        <taxon>Herelleviridae</taxon>
        <taxon>Bastillevirinae</taxon>
        <taxon>Bequatrovirus</taxon>
        <taxon>Bequatrovirus B4</taxon>
    </lineage>
</organism>
<evidence type="ECO:0000313" key="2">
    <source>
        <dbReference type="Proteomes" id="UP000006291"/>
    </source>
</evidence>
<name>J9PQJ2_9CAUD</name>
<sequence>MRIIIDEQPKAPVYQPGDIIVVRSGTYIIYKVPNKEEYHLISANFNSWANGTYHDINDMVNNIKRNNEAFRHYSKDEYELKLVKK</sequence>
<dbReference type="EMBL" id="JN797796">
    <property type="protein sequence ID" value="AEW47418.1"/>
    <property type="molecule type" value="Genomic_DNA"/>
</dbReference>
<proteinExistence type="predicted"/>
<dbReference type="Proteomes" id="UP000006291">
    <property type="component" value="Segment"/>
</dbReference>
<accession>J9PQJ2</accession>
<protein>
    <submittedName>
        <fullName evidence="1">Uncharacterized protein</fullName>
    </submittedName>
</protein>
<evidence type="ECO:0000313" key="1">
    <source>
        <dbReference type="EMBL" id="AEW47418.1"/>
    </source>
</evidence>
<dbReference type="CDD" id="cd06462">
    <property type="entry name" value="Peptidase_S24_S26"/>
    <property type="match status" value="1"/>
</dbReference>